<feature type="domain" description="Glycosyl hydrolase family 32 C-terminal" evidence="7">
    <location>
        <begin position="308"/>
        <end position="446"/>
    </location>
</feature>
<keyword evidence="10" id="KW-1185">Reference proteome</keyword>
<dbReference type="InterPro" id="IPR023296">
    <property type="entry name" value="Glyco_hydro_beta-prop_sf"/>
</dbReference>
<evidence type="ECO:0000256" key="3">
    <source>
        <dbReference type="ARBA" id="ARBA00023295"/>
    </source>
</evidence>
<dbReference type="Gene3D" id="2.115.10.20">
    <property type="entry name" value="Glycosyl hydrolase domain, family 43"/>
    <property type="match status" value="1"/>
</dbReference>
<dbReference type="InterPro" id="IPR010496">
    <property type="entry name" value="AL/BT2_dom"/>
</dbReference>
<dbReference type="InterPro" id="IPR013148">
    <property type="entry name" value="Glyco_hydro_32_N"/>
</dbReference>
<organism evidence="9 10">
    <name type="scientific">Kribbella sandramycini</name>
    <dbReference type="NCBI Taxonomy" id="60450"/>
    <lineage>
        <taxon>Bacteria</taxon>
        <taxon>Bacillati</taxon>
        <taxon>Actinomycetota</taxon>
        <taxon>Actinomycetes</taxon>
        <taxon>Propionibacteriales</taxon>
        <taxon>Kribbellaceae</taxon>
        <taxon>Kribbella</taxon>
    </lineage>
</organism>
<dbReference type="SUPFAM" id="SSF75005">
    <property type="entry name" value="Arabinanase/levansucrase/invertase"/>
    <property type="match status" value="1"/>
</dbReference>
<dbReference type="InterPro" id="IPR001362">
    <property type="entry name" value="Glyco_hydro_32"/>
</dbReference>
<dbReference type="SUPFAM" id="SSF49899">
    <property type="entry name" value="Concanavalin A-like lectins/glucanases"/>
    <property type="match status" value="1"/>
</dbReference>
<dbReference type="EMBL" id="JABJRC010000001">
    <property type="protein sequence ID" value="NOL39082.1"/>
    <property type="molecule type" value="Genomic_DNA"/>
</dbReference>
<protein>
    <submittedName>
        <fullName evidence="9">Glycoside hydrolase family 32 protein</fullName>
    </submittedName>
    <submittedName>
        <fullName evidence="8">Sucrose-6-phosphate hydrolase SacC (GH32 family)</fullName>
    </submittedName>
</protein>
<evidence type="ECO:0000259" key="7">
    <source>
        <dbReference type="Pfam" id="PF08244"/>
    </source>
</evidence>
<evidence type="ECO:0000259" key="6">
    <source>
        <dbReference type="Pfam" id="PF06439"/>
    </source>
</evidence>
<gene>
    <name evidence="8" type="ORF">HNR71_003963</name>
    <name evidence="9" type="ORF">HPO96_02365</name>
</gene>
<dbReference type="EMBL" id="JACHKF010000001">
    <property type="protein sequence ID" value="MBB6568326.1"/>
    <property type="molecule type" value="Genomic_DNA"/>
</dbReference>
<evidence type="ECO:0000259" key="5">
    <source>
        <dbReference type="Pfam" id="PF00251"/>
    </source>
</evidence>
<reference evidence="8 11" key="2">
    <citation type="submission" date="2020-08" db="EMBL/GenBank/DDBJ databases">
        <title>Sequencing the genomes of 1000 actinobacteria strains.</title>
        <authorList>
            <person name="Klenk H.-P."/>
        </authorList>
    </citation>
    <scope>NUCLEOTIDE SEQUENCE [LARGE SCALE GENOMIC DNA]</scope>
    <source>
        <strain evidence="8 11">DSM 15626</strain>
    </source>
</reference>
<evidence type="ECO:0000256" key="2">
    <source>
        <dbReference type="ARBA" id="ARBA00022801"/>
    </source>
</evidence>
<dbReference type="RefSeq" id="WP_171670594.1">
    <property type="nucleotide sequence ID" value="NZ_BAAAGT010000007.1"/>
</dbReference>
<dbReference type="SMART" id="SM00640">
    <property type="entry name" value="Glyco_32"/>
    <property type="match status" value="1"/>
</dbReference>
<sequence>MTNFPYPPTNYQEDNRGQFHFSTRSGWMNDVNAPLYYRGVYHLYYQHAPNSLVWNTMHWGHATSTDLVHWQQRPIALDPAIHPGDLWSGGGVVDCGNESGLKNGDHDPILVYSGTNGVTIFYSLDGGDTFTAYDGGRKVVTPAGTSRDPKVFWDPVSQRWGMVLWSDAGGNGADFFSSTDLLSWTFASRYRADWLFECPNMIRMPLDGTYHWVLHDGGGRYLVGEWDGTSFRTDWSAPQKLNQTETFAGAGYYAGLNFSNLKGDRVVSMAWQGENYGSIWTGNASFPVDFKLRRTTDGVRVVSTPIAELASLRANTRTWTDVALDDKSARRLLSGVRVRTYELDATIDVRSARRFGFRLQTGPGDWYDREVAYDVRAQQLGGVPLRPKSGKIKLRILVDRGQLDVFGNDGEVYQSYNVNFDSLPGGDGLELFTEGAIRLESLTIHELASIWRPPGESTLETSLQGPWYAARGQWSDVAAGKQGKSPGDGFYLSTATGSDFTLDGDVRLVEGVAAALTFRATKDASQHYTVNVDAAANVVKLWRPGRDIATVPLQVERGRTYHFTVEATGPRIKVALDGKQVIDANDATSAAGQFGMNVYNGTAVVQDVTVSAR</sequence>
<evidence type="ECO:0000256" key="4">
    <source>
        <dbReference type="RuleBase" id="RU362110"/>
    </source>
</evidence>
<evidence type="ECO:0000313" key="11">
    <source>
        <dbReference type="Proteomes" id="UP000553957"/>
    </source>
</evidence>
<dbReference type="InterPro" id="IPR013320">
    <property type="entry name" value="ConA-like_dom_sf"/>
</dbReference>
<dbReference type="CDD" id="cd18622">
    <property type="entry name" value="GH32_Inu-like"/>
    <property type="match status" value="1"/>
</dbReference>
<comment type="similarity">
    <text evidence="1 4">Belongs to the glycosyl hydrolase 32 family.</text>
</comment>
<evidence type="ECO:0000313" key="8">
    <source>
        <dbReference type="EMBL" id="MBB6568326.1"/>
    </source>
</evidence>
<keyword evidence="2 4" id="KW-0378">Hydrolase</keyword>
<dbReference type="AlphaFoldDB" id="A0A7Y4KUU7"/>
<evidence type="ECO:0000313" key="9">
    <source>
        <dbReference type="EMBL" id="NOL39082.1"/>
    </source>
</evidence>
<proteinExistence type="inferred from homology"/>
<dbReference type="Proteomes" id="UP000553957">
    <property type="component" value="Unassembled WGS sequence"/>
</dbReference>
<feature type="domain" description="Glycosyl hydrolase family 32 N-terminal" evidence="5">
    <location>
        <begin position="20"/>
        <end position="294"/>
    </location>
</feature>
<dbReference type="Pfam" id="PF00251">
    <property type="entry name" value="Glyco_hydro_32N"/>
    <property type="match status" value="1"/>
</dbReference>
<dbReference type="Pfam" id="PF06439">
    <property type="entry name" value="3keto-disac_hyd"/>
    <property type="match status" value="1"/>
</dbReference>
<dbReference type="GO" id="GO:0004575">
    <property type="term" value="F:sucrose alpha-glucosidase activity"/>
    <property type="evidence" value="ECO:0007669"/>
    <property type="project" value="TreeGrafter"/>
</dbReference>
<evidence type="ECO:0000313" key="10">
    <source>
        <dbReference type="Proteomes" id="UP000534306"/>
    </source>
</evidence>
<dbReference type="GO" id="GO:0005737">
    <property type="term" value="C:cytoplasm"/>
    <property type="evidence" value="ECO:0007669"/>
    <property type="project" value="TreeGrafter"/>
</dbReference>
<feature type="domain" description="3-keto-alpha-glucoside-1,2-lyase/3-keto-2-hydroxy-glucal hydratase" evidence="6">
    <location>
        <begin position="463"/>
        <end position="598"/>
    </location>
</feature>
<dbReference type="Gene3D" id="2.60.120.560">
    <property type="entry name" value="Exo-inulinase, domain 1"/>
    <property type="match status" value="2"/>
</dbReference>
<dbReference type="PANTHER" id="PTHR42800:SF1">
    <property type="entry name" value="EXOINULINASE INUD (AFU_ORTHOLOGUE AFUA_5G00480)"/>
    <property type="match status" value="1"/>
</dbReference>
<evidence type="ECO:0000256" key="1">
    <source>
        <dbReference type="ARBA" id="ARBA00009902"/>
    </source>
</evidence>
<dbReference type="Pfam" id="PF08244">
    <property type="entry name" value="Glyco_hydro_32C"/>
    <property type="match status" value="1"/>
</dbReference>
<keyword evidence="3 4" id="KW-0326">Glycosidase</keyword>
<dbReference type="InterPro" id="IPR013189">
    <property type="entry name" value="Glyco_hydro_32_C"/>
</dbReference>
<dbReference type="PANTHER" id="PTHR42800">
    <property type="entry name" value="EXOINULINASE INUD (AFU_ORTHOLOGUE AFUA_5G00480)"/>
    <property type="match status" value="1"/>
</dbReference>
<comment type="caution">
    <text evidence="9">The sequence shown here is derived from an EMBL/GenBank/DDBJ whole genome shotgun (WGS) entry which is preliminary data.</text>
</comment>
<reference evidence="9 10" key="1">
    <citation type="submission" date="2020-05" db="EMBL/GenBank/DDBJ databases">
        <title>Genome sequence of Kribbella sandramycini ATCC 39419.</title>
        <authorList>
            <person name="Maclea K.S."/>
            <person name="Fair J.L."/>
        </authorList>
    </citation>
    <scope>NUCLEOTIDE SEQUENCE [LARGE SCALE GENOMIC DNA]</scope>
    <source>
        <strain evidence="9 10">ATCC 39419</strain>
    </source>
</reference>
<dbReference type="Proteomes" id="UP000534306">
    <property type="component" value="Unassembled WGS sequence"/>
</dbReference>
<name>A0A7Y4KUU7_9ACTN</name>
<accession>A0A7Y4KUU7</accession>
<dbReference type="GO" id="GO:0005987">
    <property type="term" value="P:sucrose catabolic process"/>
    <property type="evidence" value="ECO:0007669"/>
    <property type="project" value="TreeGrafter"/>
</dbReference>